<reference evidence="1" key="2">
    <citation type="journal article" date="2022" name="New Phytol.">
        <title>Evolutionary transition to the ectomycorrhizal habit in the genomes of a hyperdiverse lineage of mushroom-forming fungi.</title>
        <authorList>
            <person name="Looney B."/>
            <person name="Miyauchi S."/>
            <person name="Morin E."/>
            <person name="Drula E."/>
            <person name="Courty P.E."/>
            <person name="Kohler A."/>
            <person name="Kuo A."/>
            <person name="LaButti K."/>
            <person name="Pangilinan J."/>
            <person name="Lipzen A."/>
            <person name="Riley R."/>
            <person name="Andreopoulos W."/>
            <person name="He G."/>
            <person name="Johnson J."/>
            <person name="Nolan M."/>
            <person name="Tritt A."/>
            <person name="Barry K.W."/>
            <person name="Grigoriev I.V."/>
            <person name="Nagy L.G."/>
            <person name="Hibbett D."/>
            <person name="Henrissat B."/>
            <person name="Matheny P.B."/>
            <person name="Labbe J."/>
            <person name="Martin F.M."/>
        </authorList>
    </citation>
    <scope>NUCLEOTIDE SEQUENCE</scope>
    <source>
        <strain evidence="1">FP105234-sp</strain>
    </source>
</reference>
<evidence type="ECO:0000313" key="2">
    <source>
        <dbReference type="Proteomes" id="UP000814033"/>
    </source>
</evidence>
<comment type="caution">
    <text evidence="1">The sequence shown here is derived from an EMBL/GenBank/DDBJ whole genome shotgun (WGS) entry which is preliminary data.</text>
</comment>
<protein>
    <submittedName>
        <fullName evidence="1">Uncharacterized protein</fullName>
    </submittedName>
</protein>
<dbReference type="EMBL" id="MU276066">
    <property type="protein sequence ID" value="KAI0042439.1"/>
    <property type="molecule type" value="Genomic_DNA"/>
</dbReference>
<sequence length="331" mass="37855">MSFRLPGRISNPLSRTKNLLMAAFAYSRHWNVRNLECYWYGPCGELVSSLVDDVQELVAIAQPVIWFRRRANNSRPAQHDPDRSIAHTVAARKVSAVIPDYAIYYLRASYRNRQLLPVNSVERRQKDIHVDDVRIPLVVEAKRYCHRAPTATANQIPGEEDMNVIRKRAEEAMEQAEKVARHVFKMYPQQKEIILAAFTGPFWRHKVMRNRNADAAIIDEDSDSESESENENEAEAEAEGDLTLLEQDDDDEAPAAEPQADDDDEGVDLRDAPLPAHMEDLYRATQDLLVLNAEWSEVCEMESLESRRALSAIHARLEVIPERYGTDQAWC</sequence>
<reference evidence="1" key="1">
    <citation type="submission" date="2021-02" db="EMBL/GenBank/DDBJ databases">
        <authorList>
            <consortium name="DOE Joint Genome Institute"/>
            <person name="Ahrendt S."/>
            <person name="Looney B.P."/>
            <person name="Miyauchi S."/>
            <person name="Morin E."/>
            <person name="Drula E."/>
            <person name="Courty P.E."/>
            <person name="Chicoki N."/>
            <person name="Fauchery L."/>
            <person name="Kohler A."/>
            <person name="Kuo A."/>
            <person name="Labutti K."/>
            <person name="Pangilinan J."/>
            <person name="Lipzen A."/>
            <person name="Riley R."/>
            <person name="Andreopoulos W."/>
            <person name="He G."/>
            <person name="Johnson J."/>
            <person name="Barry K.W."/>
            <person name="Grigoriev I.V."/>
            <person name="Nagy L."/>
            <person name="Hibbett D."/>
            <person name="Henrissat B."/>
            <person name="Matheny P.B."/>
            <person name="Labbe J."/>
            <person name="Martin F."/>
        </authorList>
    </citation>
    <scope>NUCLEOTIDE SEQUENCE</scope>
    <source>
        <strain evidence="1">FP105234-sp</strain>
    </source>
</reference>
<keyword evidence="2" id="KW-1185">Reference proteome</keyword>
<proteinExistence type="predicted"/>
<name>A0ACB8RE63_9AGAM</name>
<dbReference type="Proteomes" id="UP000814033">
    <property type="component" value="Unassembled WGS sequence"/>
</dbReference>
<accession>A0ACB8RE63</accession>
<organism evidence="1 2">
    <name type="scientific">Auriscalpium vulgare</name>
    <dbReference type="NCBI Taxonomy" id="40419"/>
    <lineage>
        <taxon>Eukaryota</taxon>
        <taxon>Fungi</taxon>
        <taxon>Dikarya</taxon>
        <taxon>Basidiomycota</taxon>
        <taxon>Agaricomycotina</taxon>
        <taxon>Agaricomycetes</taxon>
        <taxon>Russulales</taxon>
        <taxon>Auriscalpiaceae</taxon>
        <taxon>Auriscalpium</taxon>
    </lineage>
</organism>
<gene>
    <name evidence="1" type="ORF">FA95DRAFT_1682556</name>
</gene>
<evidence type="ECO:0000313" key="1">
    <source>
        <dbReference type="EMBL" id="KAI0042439.1"/>
    </source>
</evidence>